<proteinExistence type="predicted"/>
<feature type="compositionally biased region" description="Basic and acidic residues" evidence="1">
    <location>
        <begin position="1"/>
        <end position="19"/>
    </location>
</feature>
<feature type="region of interest" description="Disordered" evidence="1">
    <location>
        <begin position="241"/>
        <end position="260"/>
    </location>
</feature>
<feature type="compositionally biased region" description="Polar residues" evidence="1">
    <location>
        <begin position="183"/>
        <end position="194"/>
    </location>
</feature>
<gene>
    <name evidence="2" type="ORF">LTR62_006504</name>
</gene>
<feature type="compositionally biased region" description="Basic and acidic residues" evidence="1">
    <location>
        <begin position="154"/>
        <end position="167"/>
    </location>
</feature>
<reference evidence="2" key="1">
    <citation type="submission" date="2023-08" db="EMBL/GenBank/DDBJ databases">
        <title>Black Yeasts Isolated from many extreme environments.</title>
        <authorList>
            <person name="Coleine C."/>
            <person name="Stajich J.E."/>
            <person name="Selbmann L."/>
        </authorList>
    </citation>
    <scope>NUCLEOTIDE SEQUENCE</scope>
    <source>
        <strain evidence="2">CCFEE 5401</strain>
    </source>
</reference>
<protein>
    <submittedName>
        <fullName evidence="2">Uncharacterized protein</fullName>
    </submittedName>
</protein>
<dbReference type="AlphaFoldDB" id="A0AAN7TDY1"/>
<feature type="compositionally biased region" description="Basic and acidic residues" evidence="1">
    <location>
        <begin position="83"/>
        <end position="93"/>
    </location>
</feature>
<dbReference type="EMBL" id="JAVRRL010000058">
    <property type="protein sequence ID" value="KAK5109772.1"/>
    <property type="molecule type" value="Genomic_DNA"/>
</dbReference>
<evidence type="ECO:0000313" key="3">
    <source>
        <dbReference type="Proteomes" id="UP001310890"/>
    </source>
</evidence>
<feature type="compositionally biased region" description="Polar residues" evidence="1">
    <location>
        <begin position="39"/>
        <end position="55"/>
    </location>
</feature>
<sequence>MGDHTSADKPEASDEKPFADRAQQSEQHPPRQPGHPSEQLLTQQQQGEHGQTARTADQIKDEKARAKRARKAEKRAKRKKAKKGAEQWRREIGDEVGLPRRASQPGQTNPRRDDDTSHRQPPQSDPTIALPPPAPPDRDPRTRLAPLPQSTLSDRNKHVQDWIRDQADEVASGPYKYDGGEGSSSDRFPTTRSLSDIEASLHDIPSSTQGTDVQHKEHISCFEDSEQKSLFGEVLQSILSDWQAPSEPAGHGNNPFDGGW</sequence>
<comment type="caution">
    <text evidence="2">The sequence shown here is derived from an EMBL/GenBank/DDBJ whole genome shotgun (WGS) entry which is preliminary data.</text>
</comment>
<feature type="region of interest" description="Disordered" evidence="1">
    <location>
        <begin position="1"/>
        <end position="217"/>
    </location>
</feature>
<name>A0AAN7TDY1_9PEZI</name>
<feature type="compositionally biased region" description="Basic residues" evidence="1">
    <location>
        <begin position="65"/>
        <end position="82"/>
    </location>
</feature>
<organism evidence="2 3">
    <name type="scientific">Meristemomyces frigidus</name>
    <dbReference type="NCBI Taxonomy" id="1508187"/>
    <lineage>
        <taxon>Eukaryota</taxon>
        <taxon>Fungi</taxon>
        <taxon>Dikarya</taxon>
        <taxon>Ascomycota</taxon>
        <taxon>Pezizomycotina</taxon>
        <taxon>Dothideomycetes</taxon>
        <taxon>Dothideomycetidae</taxon>
        <taxon>Mycosphaerellales</taxon>
        <taxon>Teratosphaeriaceae</taxon>
        <taxon>Meristemomyces</taxon>
    </lineage>
</organism>
<accession>A0AAN7TDY1</accession>
<evidence type="ECO:0000256" key="1">
    <source>
        <dbReference type="SAM" id="MobiDB-lite"/>
    </source>
</evidence>
<dbReference type="Proteomes" id="UP001310890">
    <property type="component" value="Unassembled WGS sequence"/>
</dbReference>
<evidence type="ECO:0000313" key="2">
    <source>
        <dbReference type="EMBL" id="KAK5109772.1"/>
    </source>
</evidence>